<dbReference type="GO" id="GO:0005886">
    <property type="term" value="C:plasma membrane"/>
    <property type="evidence" value="ECO:0007669"/>
    <property type="project" value="UniProtKB-SubCell"/>
</dbReference>
<dbReference type="Proteomes" id="UP000473574">
    <property type="component" value="Unassembled WGS sequence"/>
</dbReference>
<keyword evidence="2" id="KW-0813">Transport</keyword>
<evidence type="ECO:0000256" key="8">
    <source>
        <dbReference type="ARBA" id="ARBA00035655"/>
    </source>
</evidence>
<dbReference type="InterPro" id="IPR007272">
    <property type="entry name" value="Sulf_transp_TsuA/YedE"/>
</dbReference>
<dbReference type="PANTHER" id="PTHR30574:SF1">
    <property type="entry name" value="SULPHUR TRANSPORT DOMAIN-CONTAINING PROTEIN"/>
    <property type="match status" value="1"/>
</dbReference>
<comment type="caution">
    <text evidence="10">The sequence shown here is derived from an EMBL/GenBank/DDBJ whole genome shotgun (WGS) entry which is preliminary data.</text>
</comment>
<feature type="transmembrane region" description="Helical" evidence="9">
    <location>
        <begin position="76"/>
        <end position="94"/>
    </location>
</feature>
<name>A0A6M0SDT2_9CYAN</name>
<dbReference type="AlphaFoldDB" id="A0A6M0SDT2"/>
<sequence>MVELSWGTALLGGVLIGLSATILLAFNGRIAGISGIVNGGIQGNEPWRWLFLAGMLLGGILYEYGLAPEPTPTPSLTAGTMILGGFMVGFGTRLGNGCTSGHGVCGLGRLSLRSLVAVLTFLTTAMLTVWLTRHGITG</sequence>
<gene>
    <name evidence="10" type="ORF">D0962_27685</name>
</gene>
<evidence type="ECO:0000256" key="1">
    <source>
        <dbReference type="ARBA" id="ARBA00004429"/>
    </source>
</evidence>
<proteinExistence type="inferred from homology"/>
<evidence type="ECO:0000256" key="7">
    <source>
        <dbReference type="ARBA" id="ARBA00023136"/>
    </source>
</evidence>
<dbReference type="EMBL" id="QZCE01000002">
    <property type="protein sequence ID" value="NEZ66496.1"/>
    <property type="molecule type" value="Genomic_DNA"/>
</dbReference>
<comment type="subcellular location">
    <subcellularLocation>
        <location evidence="1">Cell inner membrane</location>
        <topology evidence="1">Multi-pass membrane protein</topology>
    </subcellularLocation>
</comment>
<accession>A0A6M0SDT2</accession>
<feature type="transmembrane region" description="Helical" evidence="9">
    <location>
        <begin position="47"/>
        <end position="64"/>
    </location>
</feature>
<keyword evidence="7 9" id="KW-0472">Membrane</keyword>
<dbReference type="PANTHER" id="PTHR30574">
    <property type="entry name" value="INNER MEMBRANE PROTEIN YEDE"/>
    <property type="match status" value="1"/>
</dbReference>
<evidence type="ECO:0000256" key="6">
    <source>
        <dbReference type="ARBA" id="ARBA00022989"/>
    </source>
</evidence>
<evidence type="ECO:0000313" key="10">
    <source>
        <dbReference type="EMBL" id="NEZ66496.1"/>
    </source>
</evidence>
<evidence type="ECO:0000256" key="2">
    <source>
        <dbReference type="ARBA" id="ARBA00022448"/>
    </source>
</evidence>
<keyword evidence="3" id="KW-1003">Cell membrane</keyword>
<keyword evidence="4" id="KW-0997">Cell inner membrane</keyword>
<feature type="transmembrane region" description="Helical" evidence="9">
    <location>
        <begin position="115"/>
        <end position="132"/>
    </location>
</feature>
<evidence type="ECO:0000313" key="11">
    <source>
        <dbReference type="Proteomes" id="UP000473574"/>
    </source>
</evidence>
<evidence type="ECO:0000256" key="9">
    <source>
        <dbReference type="SAM" id="Phobius"/>
    </source>
</evidence>
<evidence type="ECO:0000256" key="5">
    <source>
        <dbReference type="ARBA" id="ARBA00022692"/>
    </source>
</evidence>
<keyword evidence="6 9" id="KW-1133">Transmembrane helix</keyword>
<protein>
    <submittedName>
        <fullName evidence="10">YeeE/YedE family protein</fullName>
    </submittedName>
</protein>
<evidence type="ECO:0000256" key="3">
    <source>
        <dbReference type="ARBA" id="ARBA00022475"/>
    </source>
</evidence>
<dbReference type="RefSeq" id="WP_163668714.1">
    <property type="nucleotide sequence ID" value="NZ_QZCE01000002.1"/>
</dbReference>
<reference evidence="10 11" key="1">
    <citation type="journal article" date="2020" name="Microb. Ecol.">
        <title>Ecogenomics of the Marine Benthic Filamentous Cyanobacterium Adonisia.</title>
        <authorList>
            <person name="Walter J.M."/>
            <person name="Coutinho F.H."/>
            <person name="Leomil L."/>
            <person name="Hargreaves P.I."/>
            <person name="Campeao M.E."/>
            <person name="Vieira V.V."/>
            <person name="Silva B.S."/>
            <person name="Fistarol G.O."/>
            <person name="Salomon P.S."/>
            <person name="Sawabe T."/>
            <person name="Mino S."/>
            <person name="Hosokawa M."/>
            <person name="Miyashita H."/>
            <person name="Maruyama F."/>
            <person name="van Verk M.C."/>
            <person name="Dutilh B.E."/>
            <person name="Thompson C.C."/>
            <person name="Thompson F.L."/>
        </authorList>
    </citation>
    <scope>NUCLEOTIDE SEQUENCE [LARGE SCALE GENOMIC DNA]</scope>
    <source>
        <strain evidence="10 11">CCMR0082</strain>
    </source>
</reference>
<evidence type="ECO:0000256" key="4">
    <source>
        <dbReference type="ARBA" id="ARBA00022519"/>
    </source>
</evidence>
<feature type="transmembrane region" description="Helical" evidence="9">
    <location>
        <begin position="6"/>
        <end position="26"/>
    </location>
</feature>
<comment type="similarity">
    <text evidence="8">Belongs to the TsuA/YedE (TC 9.B.102) family.</text>
</comment>
<keyword evidence="5 9" id="KW-0812">Transmembrane</keyword>
<organism evidence="10 11">
    <name type="scientific">Adonisia turfae CCMR0082</name>
    <dbReference type="NCBI Taxonomy" id="2304604"/>
    <lineage>
        <taxon>Bacteria</taxon>
        <taxon>Bacillati</taxon>
        <taxon>Cyanobacteriota</taxon>
        <taxon>Adonisia</taxon>
        <taxon>Adonisia turfae</taxon>
    </lineage>
</organism>